<dbReference type="PRINTS" id="PR00081">
    <property type="entry name" value="GDHRDH"/>
</dbReference>
<evidence type="ECO:0000256" key="2">
    <source>
        <dbReference type="ARBA" id="ARBA00022857"/>
    </source>
</evidence>
<comment type="caution">
    <text evidence="5">The sequence shown here is derived from an EMBL/GenBank/DDBJ whole genome shotgun (WGS) entry which is preliminary data.</text>
</comment>
<evidence type="ECO:0000256" key="3">
    <source>
        <dbReference type="ARBA" id="ARBA00023002"/>
    </source>
</evidence>
<keyword evidence="2" id="KW-0521">NADP</keyword>
<dbReference type="PRINTS" id="PR00080">
    <property type="entry name" value="SDRFAMILY"/>
</dbReference>
<dbReference type="SUPFAM" id="SSF51735">
    <property type="entry name" value="NAD(P)-binding Rossmann-fold domains"/>
    <property type="match status" value="1"/>
</dbReference>
<keyword evidence="6" id="KW-1185">Reference proteome</keyword>
<dbReference type="Pfam" id="PF00106">
    <property type="entry name" value="adh_short"/>
    <property type="match status" value="1"/>
</dbReference>
<gene>
    <name evidence="5" type="ORF">SEUCBS140593_005422</name>
</gene>
<evidence type="ECO:0000313" key="5">
    <source>
        <dbReference type="EMBL" id="CAK7223991.1"/>
    </source>
</evidence>
<proteinExistence type="inferred from homology"/>
<dbReference type="InterPro" id="IPR036291">
    <property type="entry name" value="NAD(P)-bd_dom_sf"/>
</dbReference>
<protein>
    <submittedName>
        <fullName evidence="5">Uncharacterized protein</fullName>
    </submittedName>
</protein>
<dbReference type="PANTHER" id="PTHR24321:SF8">
    <property type="entry name" value="ESTRADIOL 17-BETA-DEHYDROGENASE 8-RELATED"/>
    <property type="match status" value="1"/>
</dbReference>
<dbReference type="PROSITE" id="PS00061">
    <property type="entry name" value="ADH_SHORT"/>
    <property type="match status" value="1"/>
</dbReference>
<dbReference type="InterPro" id="IPR002347">
    <property type="entry name" value="SDR_fam"/>
</dbReference>
<reference evidence="5 6" key="1">
    <citation type="submission" date="2024-01" db="EMBL/GenBank/DDBJ databases">
        <authorList>
            <person name="Allen C."/>
            <person name="Tagirdzhanova G."/>
        </authorList>
    </citation>
    <scope>NUCLEOTIDE SEQUENCE [LARGE SCALE GENOMIC DNA]</scope>
</reference>
<dbReference type="CDD" id="cd05233">
    <property type="entry name" value="SDR_c"/>
    <property type="match status" value="1"/>
</dbReference>
<evidence type="ECO:0000256" key="4">
    <source>
        <dbReference type="RuleBase" id="RU000363"/>
    </source>
</evidence>
<dbReference type="Gene3D" id="3.40.50.720">
    <property type="entry name" value="NAD(P)-binding Rossmann-like Domain"/>
    <property type="match status" value="1"/>
</dbReference>
<sequence>MFDLKGKVAIITGSSSGIGLASAKLFLELGAKVYGVDISTAPAELQEENANFYFHQINLADAGAPEKVVSTAVNRFGTVDILLNIAGIMDTQTGVDNLDEAAWDKLIAINLTAPTLLAKHVVLHFQKNGGGNIVNVSSKAGISGAAGGVAYTVSKHGLIGMTKNTAWRYHKEKIRCNAICPGGIVTNIITSINAQDLDQEALKISGPVHALHAGELTATIPSKSPAQLMAFLASDVAEYINGAIIPVDNAWSVI</sequence>
<keyword evidence="3" id="KW-0560">Oxidoreductase</keyword>
<accession>A0ABP0BWL8</accession>
<dbReference type="EMBL" id="CAWUHD010000052">
    <property type="protein sequence ID" value="CAK7223991.1"/>
    <property type="molecule type" value="Genomic_DNA"/>
</dbReference>
<comment type="similarity">
    <text evidence="1 4">Belongs to the short-chain dehydrogenases/reductases (SDR) family.</text>
</comment>
<evidence type="ECO:0000256" key="1">
    <source>
        <dbReference type="ARBA" id="ARBA00006484"/>
    </source>
</evidence>
<dbReference type="Proteomes" id="UP001642482">
    <property type="component" value="Unassembled WGS sequence"/>
</dbReference>
<organism evidence="5 6">
    <name type="scientific">Sporothrix eucalyptigena</name>
    <dbReference type="NCBI Taxonomy" id="1812306"/>
    <lineage>
        <taxon>Eukaryota</taxon>
        <taxon>Fungi</taxon>
        <taxon>Dikarya</taxon>
        <taxon>Ascomycota</taxon>
        <taxon>Pezizomycotina</taxon>
        <taxon>Sordariomycetes</taxon>
        <taxon>Sordariomycetidae</taxon>
        <taxon>Ophiostomatales</taxon>
        <taxon>Ophiostomataceae</taxon>
        <taxon>Sporothrix</taxon>
    </lineage>
</organism>
<dbReference type="PANTHER" id="PTHR24321">
    <property type="entry name" value="DEHYDROGENASES, SHORT CHAIN"/>
    <property type="match status" value="1"/>
</dbReference>
<dbReference type="InterPro" id="IPR020904">
    <property type="entry name" value="Sc_DH/Rdtase_CS"/>
</dbReference>
<evidence type="ECO:0000313" key="6">
    <source>
        <dbReference type="Proteomes" id="UP001642482"/>
    </source>
</evidence>
<name>A0ABP0BWL8_9PEZI</name>